<dbReference type="SMART" id="SM00236">
    <property type="entry name" value="fCBD"/>
    <property type="match status" value="2"/>
</dbReference>
<name>A0A8T1VP74_9STRA</name>
<sequence>MESRRLLAMLVTLAAIVLASIDRIEASHLRNGRLRALKEISPPPPIKAQSDSGSAEIRLPDATQDSHQVTKDGHSGASASDLHSIENEIQLASSAVADQDGVKAWAQCGGIYYRGPTKCVRHTFCKQLSEFISVCFPETKPTESIVMVSSFRRPSLSVLLQALQRVQHEDASRFRTCHCIGSRGWWWFAEDFVLNKDGDTRLLLGDDSTLVSDTSTDSRAASSGSDDDAETPSTPAAQPIPNGVQMFGQCGGISYTGTTVCYDPDAYCKQLSISISICSPKPVA</sequence>
<dbReference type="InterPro" id="IPR000254">
    <property type="entry name" value="CBD"/>
</dbReference>
<evidence type="ECO:0000256" key="3">
    <source>
        <dbReference type="SAM" id="SignalP"/>
    </source>
</evidence>
<dbReference type="GO" id="GO:0005576">
    <property type="term" value="C:extracellular region"/>
    <property type="evidence" value="ECO:0007669"/>
    <property type="project" value="InterPro"/>
</dbReference>
<evidence type="ECO:0000256" key="2">
    <source>
        <dbReference type="SAM" id="MobiDB-lite"/>
    </source>
</evidence>
<dbReference type="GO" id="GO:0005975">
    <property type="term" value="P:carbohydrate metabolic process"/>
    <property type="evidence" value="ECO:0007669"/>
    <property type="project" value="InterPro"/>
</dbReference>
<keyword evidence="6" id="KW-1185">Reference proteome</keyword>
<feature type="domain" description="CBM1" evidence="4">
    <location>
        <begin position="100"/>
        <end position="136"/>
    </location>
</feature>
<protein>
    <recommendedName>
        <fullName evidence="4">CBM1 domain-containing protein</fullName>
    </recommendedName>
</protein>
<comment type="caution">
    <text evidence="5">The sequence shown here is derived from an EMBL/GenBank/DDBJ whole genome shotgun (WGS) entry which is preliminary data.</text>
</comment>
<feature type="compositionally biased region" description="Low complexity" evidence="2">
    <location>
        <begin position="212"/>
        <end position="224"/>
    </location>
</feature>
<feature type="chain" id="PRO_5035737686" description="CBM1 domain-containing protein" evidence="3">
    <location>
        <begin position="27"/>
        <end position="284"/>
    </location>
</feature>
<dbReference type="Pfam" id="PF00734">
    <property type="entry name" value="CBM_1"/>
    <property type="match status" value="2"/>
</dbReference>
<evidence type="ECO:0000259" key="4">
    <source>
        <dbReference type="PROSITE" id="PS51164"/>
    </source>
</evidence>
<organism evidence="5 6">
    <name type="scientific">Phytophthora boehmeriae</name>
    <dbReference type="NCBI Taxonomy" id="109152"/>
    <lineage>
        <taxon>Eukaryota</taxon>
        <taxon>Sar</taxon>
        <taxon>Stramenopiles</taxon>
        <taxon>Oomycota</taxon>
        <taxon>Peronosporomycetes</taxon>
        <taxon>Peronosporales</taxon>
        <taxon>Peronosporaceae</taxon>
        <taxon>Phytophthora</taxon>
    </lineage>
</organism>
<dbReference type="EMBL" id="JAGDFL010000685">
    <property type="protein sequence ID" value="KAG7382951.1"/>
    <property type="molecule type" value="Genomic_DNA"/>
</dbReference>
<feature type="signal peptide" evidence="3">
    <location>
        <begin position="1"/>
        <end position="26"/>
    </location>
</feature>
<dbReference type="PROSITE" id="PS51164">
    <property type="entry name" value="CBM1_2"/>
    <property type="match status" value="1"/>
</dbReference>
<keyword evidence="1 3" id="KW-0732">Signal</keyword>
<dbReference type="GO" id="GO:0030248">
    <property type="term" value="F:cellulose binding"/>
    <property type="evidence" value="ECO:0007669"/>
    <property type="project" value="InterPro"/>
</dbReference>
<evidence type="ECO:0000256" key="1">
    <source>
        <dbReference type="ARBA" id="ARBA00022729"/>
    </source>
</evidence>
<reference evidence="5" key="1">
    <citation type="submission" date="2021-02" db="EMBL/GenBank/DDBJ databases">
        <authorList>
            <person name="Palmer J.M."/>
        </authorList>
    </citation>
    <scope>NUCLEOTIDE SEQUENCE</scope>
    <source>
        <strain evidence="5">SCRP23</strain>
    </source>
</reference>
<accession>A0A8T1VP74</accession>
<dbReference type="OrthoDB" id="127746at2759"/>
<gene>
    <name evidence="5" type="ORF">PHYBOEH_010162</name>
</gene>
<feature type="region of interest" description="Disordered" evidence="2">
    <location>
        <begin position="212"/>
        <end position="242"/>
    </location>
</feature>
<evidence type="ECO:0000313" key="6">
    <source>
        <dbReference type="Proteomes" id="UP000693981"/>
    </source>
</evidence>
<dbReference type="Proteomes" id="UP000693981">
    <property type="component" value="Unassembled WGS sequence"/>
</dbReference>
<proteinExistence type="predicted"/>
<evidence type="ECO:0000313" key="5">
    <source>
        <dbReference type="EMBL" id="KAG7382951.1"/>
    </source>
</evidence>
<dbReference type="AlphaFoldDB" id="A0A8T1VP74"/>